<protein>
    <recommendedName>
        <fullName evidence="19">ABC transporter domain-containing protein</fullName>
    </recommendedName>
</protein>
<feature type="domain" description="ABC transporter" evidence="16">
    <location>
        <begin position="751"/>
        <end position="992"/>
    </location>
</feature>
<feature type="transmembrane region" description="Helical" evidence="14">
    <location>
        <begin position="1198"/>
        <end position="1219"/>
    </location>
</feature>
<dbReference type="SMART" id="SM00382">
    <property type="entry name" value="AAA"/>
    <property type="match status" value="1"/>
</dbReference>
<keyword evidence="10 14" id="KW-0472">Membrane</keyword>
<dbReference type="EMBL" id="KV454407">
    <property type="protein sequence ID" value="ODQ67397.1"/>
    <property type="molecule type" value="Genomic_DNA"/>
</dbReference>
<name>A0A1E3PRC7_9ASCO</name>
<comment type="similarity">
    <text evidence="2">Belongs to the ABC transporter superfamily. ABCG family. Eye pigment precursor importer (TC 3.A.1.204) subfamily.</text>
</comment>
<accession>A0A1E3PRC7</accession>
<feature type="compositionally biased region" description="Polar residues" evidence="13">
    <location>
        <begin position="1024"/>
        <end position="1036"/>
    </location>
</feature>
<dbReference type="PANTHER" id="PTHR48041:SF2">
    <property type="entry name" value="ATP-DEPENDENT PERMEASE-RELATED"/>
    <property type="match status" value="1"/>
</dbReference>
<dbReference type="GO" id="GO:0005524">
    <property type="term" value="F:ATP binding"/>
    <property type="evidence" value="ECO:0007669"/>
    <property type="project" value="UniProtKB-KW"/>
</dbReference>
<dbReference type="Pfam" id="PF01061">
    <property type="entry name" value="ABC2_membrane"/>
    <property type="match status" value="1"/>
</dbReference>
<dbReference type="InterPro" id="IPR050352">
    <property type="entry name" value="ABCG_transporters"/>
</dbReference>
<keyword evidence="18" id="KW-1185">Reference proteome</keyword>
<dbReference type="InterPro" id="IPR017871">
    <property type="entry name" value="ABC_transporter-like_CS"/>
</dbReference>
<evidence type="ECO:0000256" key="13">
    <source>
        <dbReference type="SAM" id="MobiDB-lite"/>
    </source>
</evidence>
<dbReference type="GO" id="GO:0005789">
    <property type="term" value="C:endoplasmic reticulum membrane"/>
    <property type="evidence" value="ECO:0007669"/>
    <property type="project" value="UniProtKB-SubCell"/>
</dbReference>
<evidence type="ECO:0000256" key="14">
    <source>
        <dbReference type="SAM" id="Phobius"/>
    </source>
</evidence>
<keyword evidence="7" id="KW-0256">Endoplasmic reticulum</keyword>
<dbReference type="InterPro" id="IPR003593">
    <property type="entry name" value="AAA+_ATPase"/>
</dbReference>
<evidence type="ECO:0000256" key="3">
    <source>
        <dbReference type="ARBA" id="ARBA00022448"/>
    </source>
</evidence>
<comment type="caution">
    <text evidence="12">Lacks conserved residue(s) required for the propagation of feature annotation.</text>
</comment>
<dbReference type="CDD" id="cd00055">
    <property type="entry name" value="EGF_Lam"/>
    <property type="match status" value="1"/>
</dbReference>
<dbReference type="Proteomes" id="UP000095009">
    <property type="component" value="Unassembled WGS sequence"/>
</dbReference>
<evidence type="ECO:0000313" key="17">
    <source>
        <dbReference type="EMBL" id="ODQ67397.1"/>
    </source>
</evidence>
<dbReference type="PROSITE" id="PS00211">
    <property type="entry name" value="ABC_TRANSPORTER_1"/>
    <property type="match status" value="1"/>
</dbReference>
<dbReference type="PROSITE" id="PS50026">
    <property type="entry name" value="EGF_3"/>
    <property type="match status" value="1"/>
</dbReference>
<evidence type="ECO:0000256" key="7">
    <source>
        <dbReference type="ARBA" id="ARBA00022824"/>
    </source>
</evidence>
<evidence type="ECO:0000256" key="2">
    <source>
        <dbReference type="ARBA" id="ARBA00005814"/>
    </source>
</evidence>
<feature type="disulfide bond" evidence="12">
    <location>
        <begin position="495"/>
        <end position="504"/>
    </location>
</feature>
<evidence type="ECO:0000256" key="9">
    <source>
        <dbReference type="ARBA" id="ARBA00022989"/>
    </source>
</evidence>
<keyword evidence="11" id="KW-0325">Glycoprotein</keyword>
<evidence type="ECO:0008006" key="19">
    <source>
        <dbReference type="Google" id="ProtNLM"/>
    </source>
</evidence>
<feature type="transmembrane region" description="Helical" evidence="14">
    <location>
        <begin position="1240"/>
        <end position="1268"/>
    </location>
</feature>
<keyword evidence="6" id="KW-0547">Nucleotide-binding</keyword>
<dbReference type="InterPro" id="IPR027417">
    <property type="entry name" value="P-loop_NTPase"/>
</dbReference>
<dbReference type="Pfam" id="PF15159">
    <property type="entry name" value="PIG-Y"/>
    <property type="match status" value="1"/>
</dbReference>
<sequence>MFDKVNDSINTVLISDCVWLGDKINPTSITKFSDQAYQLKWKTLLVDLKSVPGILVFQRIMFQDLKAFGSQGAFSVDDVGAKNSTLEYLVKNKALIKNFSGIEIDVTRNTSSYEPVSRKNFMVNLESMILAIENNFSKGFLIAIRLNPKDILLCQDILQSELMESLTYIHLMNTKDNVTIMANLSKKNSLLKGLNGDTFILGSPVLKSCRFYDIPSHTDTVDVLYLATHSSPLTLVQSYDKSSENMGLKTRGEADILDKACSGKLYHRTRPFSADTGILKSSASSDNVPTYFSNIANNLKPPRKISTSDSSSTRLWGYLILISTWSIFVFGMGSMLGVWEWVFFRGNTSTENREIYNTEEFPIKEYFPSLIFLMGVVAWAWCIVSWMAGIIAVCTIPALAGGSRIRGITNDVVGRALDNSPFAITPHKPLDDTCPPCFNCMLPKFTCNQFAECNPYNGRCDCPPGFGGDDCSEPVCGSLADGPNRAIREGSTCDCTNGWSGINCNMCSDDQSCNAFMPDGIPGTCYTGGLLVKNNYQMCDVTNQKILDILKGKIPQVTFTCNKTSSTCDFQFWVDQRESFYCSLDECAFEADMKSNTNITRYNCPNVQCQCIPDRMLCGEDGSIDISEFLTETIRGPGEFTCDSKTRKCKFSEPSMNDLISSVFGDPYISLKCDSSECLHYTEIPGYQPPVKTVDRNAVIIGLSGGALLVIIGYCLFKYLILADNDDTSKIALPSDDEDYKLINGTNPASLQFKDVSYSDNGKQILSGNIFGQVSPGQVLAIMGGSGAGKTTLLDILARKNKRGVIGGKICVNGQEYDDELYKSITGFVDQEDCLLPTLTVYETILTSALLRLPKKMSLAAKKLRVLETMDELGILAIKNRLIGDETKRGISGGEKRRVSIACELVTSPSIIFLDEPTSGLDSYNAFNVVENLVCLARNYNRTVVFTIHQPRSNIVQLFDNLILLCSGQQVYSGSSQDCAQFFSELGYQCPTGFNIADYLIDLTMEAAANYDPASKFLDDQVDQAPSSSSRNNSQDRMALDNDEVLHIDPVVRSDSDIDTTNEWLHYATHRDEGVIKPRKRMSIASFSGSGTTLEKLVDSYQSSVLAESIKAQIDLACTQNNDEEVNGTSKATLAPQFKRVGVFGQFLIISDRTFKNLYRDPLLLFAHYVMAIVLGLFCGVVYYQISDDISGFQNRLGVFFFLLSLFGFSTLTGLNMLFGAERLSFMRERSKGYYHPAAYYVAKVFFDIIPLRVFPPVLLSIIIYPLIGLREGGFMIFTLVLVLFNLAAASLCLLIGILFGGNASVANLVGCLAMLFSMLFAGLFVNRDTLSIWGIRDLQFFSIFHYAYEAISVNEVAKLTLTERKYGLNIEIPGATILSTFGFDNGKVMMDIVYLGGYIGILLLAGYIALHHILVELR</sequence>
<feature type="transmembrane region" description="Helical" evidence="14">
    <location>
        <begin position="1393"/>
        <end position="1416"/>
    </location>
</feature>
<evidence type="ECO:0000256" key="12">
    <source>
        <dbReference type="PROSITE-ProRule" id="PRU00076"/>
    </source>
</evidence>
<evidence type="ECO:0000259" key="15">
    <source>
        <dbReference type="PROSITE" id="PS50026"/>
    </source>
</evidence>
<dbReference type="Gene3D" id="2.10.25.10">
    <property type="entry name" value="Laminin"/>
    <property type="match status" value="1"/>
</dbReference>
<keyword evidence="4 14" id="KW-0812">Transmembrane</keyword>
<keyword evidence="12" id="KW-0245">EGF-like domain</keyword>
<dbReference type="GO" id="GO:0140359">
    <property type="term" value="F:ABC-type transporter activity"/>
    <property type="evidence" value="ECO:0007669"/>
    <property type="project" value="InterPro"/>
</dbReference>
<evidence type="ECO:0000256" key="5">
    <source>
        <dbReference type="ARBA" id="ARBA00022729"/>
    </source>
</evidence>
<dbReference type="InterPro" id="IPR043926">
    <property type="entry name" value="ABCG_dom"/>
</dbReference>
<dbReference type="InterPro" id="IPR003439">
    <property type="entry name" value="ABC_transporter-like_ATP-bd"/>
</dbReference>
<dbReference type="Gene3D" id="3.40.50.300">
    <property type="entry name" value="P-loop containing nucleotide triphosphate hydrolases"/>
    <property type="match status" value="1"/>
</dbReference>
<feature type="transmembrane region" description="Helical" evidence="14">
    <location>
        <begin position="698"/>
        <end position="721"/>
    </location>
</feature>
<evidence type="ECO:0000256" key="10">
    <source>
        <dbReference type="ARBA" id="ARBA00023136"/>
    </source>
</evidence>
<dbReference type="InterPro" id="IPR002049">
    <property type="entry name" value="LE_dom"/>
</dbReference>
<feature type="transmembrane region" description="Helical" evidence="14">
    <location>
        <begin position="370"/>
        <end position="400"/>
    </location>
</feature>
<evidence type="ECO:0000256" key="4">
    <source>
        <dbReference type="ARBA" id="ARBA00022692"/>
    </source>
</evidence>
<dbReference type="PANTHER" id="PTHR48041">
    <property type="entry name" value="ABC TRANSPORTER G FAMILY MEMBER 28"/>
    <property type="match status" value="1"/>
</dbReference>
<reference evidence="17 18" key="1">
    <citation type="journal article" date="2016" name="Proc. Natl. Acad. Sci. U.S.A.">
        <title>Comparative genomics of biotechnologically important yeasts.</title>
        <authorList>
            <person name="Riley R."/>
            <person name="Haridas S."/>
            <person name="Wolfe K.H."/>
            <person name="Lopes M.R."/>
            <person name="Hittinger C.T."/>
            <person name="Goeker M."/>
            <person name="Salamov A.A."/>
            <person name="Wisecaver J.H."/>
            <person name="Long T.M."/>
            <person name="Calvey C.H."/>
            <person name="Aerts A.L."/>
            <person name="Barry K.W."/>
            <person name="Choi C."/>
            <person name="Clum A."/>
            <person name="Coughlan A.Y."/>
            <person name="Deshpande S."/>
            <person name="Douglass A.P."/>
            <person name="Hanson S.J."/>
            <person name="Klenk H.-P."/>
            <person name="LaButti K.M."/>
            <person name="Lapidus A."/>
            <person name="Lindquist E.A."/>
            <person name="Lipzen A.M."/>
            <person name="Meier-Kolthoff J.P."/>
            <person name="Ohm R.A."/>
            <person name="Otillar R.P."/>
            <person name="Pangilinan J.L."/>
            <person name="Peng Y."/>
            <person name="Rokas A."/>
            <person name="Rosa C.A."/>
            <person name="Scheuner C."/>
            <person name="Sibirny A.A."/>
            <person name="Slot J.C."/>
            <person name="Stielow J.B."/>
            <person name="Sun H."/>
            <person name="Kurtzman C.P."/>
            <person name="Blackwell M."/>
            <person name="Grigoriev I.V."/>
            <person name="Jeffries T.W."/>
        </authorList>
    </citation>
    <scope>NUCLEOTIDE SEQUENCE [LARGE SCALE GENOMIC DNA]</scope>
    <source>
        <strain evidence="17 18">DSM 6958</strain>
    </source>
</reference>
<dbReference type="OrthoDB" id="66620at2759"/>
<dbReference type="InterPro" id="IPR013525">
    <property type="entry name" value="ABC2_TM"/>
</dbReference>
<comment type="subcellular location">
    <subcellularLocation>
        <location evidence="1">Endoplasmic reticulum membrane</location>
        <topology evidence="1">Multi-pass membrane protein</topology>
    </subcellularLocation>
</comment>
<proteinExistence type="inferred from homology"/>
<dbReference type="InterPro" id="IPR000742">
    <property type="entry name" value="EGF"/>
</dbReference>
<evidence type="ECO:0000313" key="18">
    <source>
        <dbReference type="Proteomes" id="UP000095009"/>
    </source>
</evidence>
<dbReference type="PROSITE" id="PS50893">
    <property type="entry name" value="ABC_TRANSPORTER_2"/>
    <property type="match status" value="1"/>
</dbReference>
<dbReference type="InterPro" id="IPR029164">
    <property type="entry name" value="PIG-Y"/>
</dbReference>
<dbReference type="Pfam" id="PF00005">
    <property type="entry name" value="ABC_tran"/>
    <property type="match status" value="1"/>
</dbReference>
<feature type="transmembrane region" description="Helical" evidence="14">
    <location>
        <begin position="315"/>
        <end position="339"/>
    </location>
</feature>
<organism evidence="17 18">
    <name type="scientific">Nadsonia fulvescens var. elongata DSM 6958</name>
    <dbReference type="NCBI Taxonomy" id="857566"/>
    <lineage>
        <taxon>Eukaryota</taxon>
        <taxon>Fungi</taxon>
        <taxon>Dikarya</taxon>
        <taxon>Ascomycota</taxon>
        <taxon>Saccharomycotina</taxon>
        <taxon>Dipodascomycetes</taxon>
        <taxon>Dipodascales</taxon>
        <taxon>Dipodascales incertae sedis</taxon>
        <taxon>Nadsonia</taxon>
    </lineage>
</organism>
<evidence type="ECO:0000256" key="1">
    <source>
        <dbReference type="ARBA" id="ARBA00004477"/>
    </source>
</evidence>
<gene>
    <name evidence="17" type="ORF">NADFUDRAFT_49829</name>
</gene>
<dbReference type="STRING" id="857566.A0A1E3PRC7"/>
<feature type="transmembrane region" description="Helical" evidence="14">
    <location>
        <begin position="1163"/>
        <end position="1186"/>
    </location>
</feature>
<dbReference type="PROSITE" id="PS00022">
    <property type="entry name" value="EGF_1"/>
    <property type="match status" value="1"/>
</dbReference>
<dbReference type="FunFam" id="3.40.50.300:FF:000702">
    <property type="entry name" value="ABC transporter (Adp1)"/>
    <property type="match status" value="1"/>
</dbReference>
<feature type="transmembrane region" description="Helical" evidence="14">
    <location>
        <begin position="1274"/>
        <end position="1299"/>
    </location>
</feature>
<keyword evidence="9 14" id="KW-1133">Transmembrane helix</keyword>
<evidence type="ECO:0000256" key="8">
    <source>
        <dbReference type="ARBA" id="ARBA00022840"/>
    </source>
</evidence>
<keyword evidence="5" id="KW-0732">Signal</keyword>
<dbReference type="SUPFAM" id="SSF52540">
    <property type="entry name" value="P-loop containing nucleoside triphosphate hydrolases"/>
    <property type="match status" value="1"/>
</dbReference>
<feature type="region of interest" description="Disordered" evidence="13">
    <location>
        <begin position="1020"/>
        <end position="1039"/>
    </location>
</feature>
<dbReference type="GO" id="GO:0016887">
    <property type="term" value="F:ATP hydrolysis activity"/>
    <property type="evidence" value="ECO:0007669"/>
    <property type="project" value="InterPro"/>
</dbReference>
<feature type="disulfide bond" evidence="12">
    <location>
        <begin position="476"/>
        <end position="493"/>
    </location>
</feature>
<evidence type="ECO:0000256" key="6">
    <source>
        <dbReference type="ARBA" id="ARBA00022741"/>
    </source>
</evidence>
<evidence type="ECO:0000256" key="11">
    <source>
        <dbReference type="ARBA" id="ARBA00023180"/>
    </source>
</evidence>
<keyword evidence="3" id="KW-0813">Transport</keyword>
<feature type="transmembrane region" description="Helical" evidence="14">
    <location>
        <begin position="1306"/>
        <end position="1326"/>
    </location>
</feature>
<evidence type="ECO:0000259" key="16">
    <source>
        <dbReference type="PROSITE" id="PS50893"/>
    </source>
</evidence>
<dbReference type="Pfam" id="PF19055">
    <property type="entry name" value="ABC2_membrane_7"/>
    <property type="match status" value="1"/>
</dbReference>
<keyword evidence="8" id="KW-0067">ATP-binding</keyword>
<keyword evidence="12" id="KW-1015">Disulfide bond</keyword>
<feature type="domain" description="EGF-like" evidence="15">
    <location>
        <begin position="467"/>
        <end position="505"/>
    </location>
</feature>